<evidence type="ECO:0000259" key="2">
    <source>
        <dbReference type="Pfam" id="PF04984"/>
    </source>
</evidence>
<sequence length="407" mass="43491">MSVSYSYPGVYIEEKDSGTRPIQGVTTTTAAFIGRAPDPAAFPLEPKPVNSFSAFRAAFGDRSAEPNHLANAVFGFFLNGGTRCYVVNLGAQGSLQAAVDALLPYDEIAMVAAPGFSDTESAGILIGSCERQGDRFAIVDAPGPARVDLDALVTVGQVAAPAVAGQDADETDAPAAPRAGLRAPASPRGFGALYFPWLVVRDCLATDRKEPVLIPPSGHIAGIYARTDVQRGIFKAPANEPVRGALGLSQHMTNAEQGKLNLASVNAIRFFTDQGIVVWGARTLAAPASNWRYVPVRRLLIFIEQSIIRSTSWVVFEPNDRPLWKSIRRDVHAFLVNLWRRGALMGATEEQAFFVKCDEETNPQENVDQGIVTIVIGVAPVKPAEFVIFEIGQMAGLPTAQEASGAA</sequence>
<dbReference type="Pfam" id="PF04984">
    <property type="entry name" value="Phage_sheath_1"/>
    <property type="match status" value="1"/>
</dbReference>
<name>A0ABX0UXK7_9HYPH</name>
<evidence type="ECO:0000313" key="4">
    <source>
        <dbReference type="EMBL" id="NIJ57678.1"/>
    </source>
</evidence>
<proteinExistence type="inferred from homology"/>
<evidence type="ECO:0000313" key="5">
    <source>
        <dbReference type="Proteomes" id="UP001429580"/>
    </source>
</evidence>
<evidence type="ECO:0008006" key="6">
    <source>
        <dbReference type="Google" id="ProtNLM"/>
    </source>
</evidence>
<protein>
    <recommendedName>
        <fullName evidence="6">Phage tail sheath family protein</fullName>
    </recommendedName>
</protein>
<dbReference type="InterPro" id="IPR052042">
    <property type="entry name" value="Tail_sheath_structural"/>
</dbReference>
<accession>A0ABX0UXK7</accession>
<dbReference type="EMBL" id="JAASQI010000003">
    <property type="protein sequence ID" value="NIJ57678.1"/>
    <property type="molecule type" value="Genomic_DNA"/>
</dbReference>
<feature type="domain" description="Tail sheath protein subtilisin-like" evidence="2">
    <location>
        <begin position="95"/>
        <end position="284"/>
    </location>
</feature>
<comment type="similarity">
    <text evidence="1">Belongs to the myoviridae tail sheath protein family.</text>
</comment>
<reference evidence="4 5" key="1">
    <citation type="submission" date="2020-03" db="EMBL/GenBank/DDBJ databases">
        <title>Genomic Encyclopedia of Type Strains, Phase IV (KMG-IV): sequencing the most valuable type-strain genomes for metagenomic binning, comparative biology and taxonomic classification.</title>
        <authorList>
            <person name="Goeker M."/>
        </authorList>
    </citation>
    <scope>NUCLEOTIDE SEQUENCE [LARGE SCALE GENOMIC DNA]</scope>
    <source>
        <strain evidence="4 5">DSM 103870</strain>
    </source>
</reference>
<dbReference type="PANTHER" id="PTHR35861">
    <property type="match status" value="1"/>
</dbReference>
<evidence type="ECO:0000256" key="1">
    <source>
        <dbReference type="ARBA" id="ARBA00008005"/>
    </source>
</evidence>
<comment type="caution">
    <text evidence="4">The sequence shown here is derived from an EMBL/GenBank/DDBJ whole genome shotgun (WGS) entry which is preliminary data.</text>
</comment>
<dbReference type="RefSeq" id="WP_166950527.1">
    <property type="nucleotide sequence ID" value="NZ_JAASQI010000003.1"/>
</dbReference>
<dbReference type="Gene3D" id="3.40.50.11780">
    <property type="match status" value="1"/>
</dbReference>
<dbReference type="Pfam" id="PF17482">
    <property type="entry name" value="Phage_sheath_1C"/>
    <property type="match status" value="1"/>
</dbReference>
<dbReference type="InterPro" id="IPR035089">
    <property type="entry name" value="Phage_sheath_subtilisin"/>
</dbReference>
<feature type="domain" description="Tail sheath protein C-terminal" evidence="3">
    <location>
        <begin position="289"/>
        <end position="391"/>
    </location>
</feature>
<organism evidence="4 5">
    <name type="scientific">Pseudochelatococcus lubricantis</name>
    <dbReference type="NCBI Taxonomy" id="1538102"/>
    <lineage>
        <taxon>Bacteria</taxon>
        <taxon>Pseudomonadati</taxon>
        <taxon>Pseudomonadota</taxon>
        <taxon>Alphaproteobacteria</taxon>
        <taxon>Hyphomicrobiales</taxon>
        <taxon>Chelatococcaceae</taxon>
        <taxon>Pseudochelatococcus</taxon>
    </lineage>
</organism>
<evidence type="ECO:0000259" key="3">
    <source>
        <dbReference type="Pfam" id="PF17482"/>
    </source>
</evidence>
<dbReference type="PANTHER" id="PTHR35861:SF1">
    <property type="entry name" value="PHAGE TAIL SHEATH PROTEIN"/>
    <property type="match status" value="1"/>
</dbReference>
<keyword evidence="5" id="KW-1185">Reference proteome</keyword>
<dbReference type="Proteomes" id="UP001429580">
    <property type="component" value="Unassembled WGS sequence"/>
</dbReference>
<dbReference type="InterPro" id="IPR020287">
    <property type="entry name" value="Tail_sheath_C"/>
</dbReference>
<gene>
    <name evidence="4" type="ORF">FHS82_001514</name>
</gene>